<feature type="region of interest" description="Disordered" evidence="1">
    <location>
        <begin position="54"/>
        <end position="75"/>
    </location>
</feature>
<evidence type="ECO:0000256" key="1">
    <source>
        <dbReference type="SAM" id="MobiDB-lite"/>
    </source>
</evidence>
<dbReference type="RefSeq" id="WP_303739313.1">
    <property type="nucleotide sequence ID" value="NZ_SUTK01000038.1"/>
</dbReference>
<dbReference type="InterPro" id="IPR013783">
    <property type="entry name" value="Ig-like_fold"/>
</dbReference>
<dbReference type="InterPro" id="IPR017853">
    <property type="entry name" value="GH"/>
</dbReference>
<protein>
    <recommendedName>
        <fullName evidence="2">DUF4015 domain-containing protein</fullName>
    </recommendedName>
</protein>
<dbReference type="EMBL" id="SUTK01000038">
    <property type="protein sequence ID" value="MBE6502221.1"/>
    <property type="molecule type" value="Genomic_DNA"/>
</dbReference>
<dbReference type="Pfam" id="PF13200">
    <property type="entry name" value="DUF4015"/>
    <property type="match status" value="1"/>
</dbReference>
<dbReference type="Proteomes" id="UP000783037">
    <property type="component" value="Unassembled WGS sequence"/>
</dbReference>
<dbReference type="Gene3D" id="3.20.20.80">
    <property type="entry name" value="Glycosidases"/>
    <property type="match status" value="1"/>
</dbReference>
<reference evidence="3" key="1">
    <citation type="submission" date="2019-04" db="EMBL/GenBank/DDBJ databases">
        <title>Evolution of Biomass-Degrading Anaerobic Consortia Revealed by Metagenomics.</title>
        <authorList>
            <person name="Peng X."/>
        </authorList>
    </citation>
    <scope>NUCLEOTIDE SEQUENCE</scope>
    <source>
        <strain evidence="3">SIG18</strain>
    </source>
</reference>
<dbReference type="Gene3D" id="2.60.40.10">
    <property type="entry name" value="Immunoglobulins"/>
    <property type="match status" value="1"/>
</dbReference>
<dbReference type="InterPro" id="IPR025275">
    <property type="entry name" value="DUF4015"/>
</dbReference>
<proteinExistence type="predicted"/>
<dbReference type="InterPro" id="IPR008964">
    <property type="entry name" value="Invasin/intimin_cell_adhesion"/>
</dbReference>
<name>A0A8T3V7E1_9EURY</name>
<organism evidence="3 4">
    <name type="scientific">Methanobrevibacter thaueri</name>
    <dbReference type="NCBI Taxonomy" id="190975"/>
    <lineage>
        <taxon>Archaea</taxon>
        <taxon>Methanobacteriati</taxon>
        <taxon>Methanobacteriota</taxon>
        <taxon>Methanomada group</taxon>
        <taxon>Methanobacteria</taxon>
        <taxon>Methanobacteriales</taxon>
        <taxon>Methanobacteriaceae</taxon>
        <taxon>Methanobrevibacter</taxon>
    </lineage>
</organism>
<feature type="domain" description="DUF4015" evidence="2">
    <location>
        <begin position="438"/>
        <end position="539"/>
    </location>
</feature>
<evidence type="ECO:0000313" key="3">
    <source>
        <dbReference type="EMBL" id="MBE6502221.1"/>
    </source>
</evidence>
<dbReference type="AlphaFoldDB" id="A0A8T3V7E1"/>
<dbReference type="SUPFAM" id="SSF49373">
    <property type="entry name" value="Invasin/intimin cell-adhesion fragments"/>
    <property type="match status" value="1"/>
</dbReference>
<sequence length="607" mass="67734">MESEKISIRNKALILSIALLFVFMVGAVSAANETDVPVAQEAVAQDVMELDITDDAPLSEPDQSPTMEETPKTETTIKSDDRNVIKGKEFSVQLTDSNSTPIANKEVQFTFNNVVTKSSTDNNGVAKLKINSNPGEYTVKYSFSGDGYVGCENTTKIWVITSSNTNVKAKDYNAYVGFKNVYTVLFRAGANPLPHKWVTFKINGKQYSVKTTAKGNAMLTINEKPGKYKVYYSFGGQDNLNAFSGSSKIIVKKGMPIKIIRVSDDNYRNKHKGYFKVKVTDARDSILKKKKVVFKIKGKKYVKRTNSKGIATLKIKMKTGTYKIKAYTYKNYKYNKGYAKFFIHVRPTTPENNGMWLFGRDMNSVNLKELQKNGFKHILLNFKAIELYGKSGVEKWVKKANSYGIKVHLWMQVFYGNGGWENPVSGGSINYGMINSKVNEAKSYAKIKGIAGVHFDYVRYAGNAHSYSNSVNAINTFIKKATNAVHGVNKNLIVSAAVMPEPSGMEYYYGQDIPTMGRYLDAIIPMVYKGNYNAGTSWIKWVTQTFEKQSSKAKIWTGLQSYGSDENTRLLSSSELMGDARAAMAGGADGVILFRFGLFNDINFKEM</sequence>
<evidence type="ECO:0000259" key="2">
    <source>
        <dbReference type="Pfam" id="PF13200"/>
    </source>
</evidence>
<accession>A0A8T3V7E1</accession>
<comment type="caution">
    <text evidence="3">The sequence shown here is derived from an EMBL/GenBank/DDBJ whole genome shotgun (WGS) entry which is preliminary data.</text>
</comment>
<evidence type="ECO:0000313" key="4">
    <source>
        <dbReference type="Proteomes" id="UP000783037"/>
    </source>
</evidence>
<dbReference type="SUPFAM" id="SSF51445">
    <property type="entry name" value="(Trans)glycosidases"/>
    <property type="match status" value="1"/>
</dbReference>
<gene>
    <name evidence="3" type="ORF">E7Z79_07240</name>
</gene>